<keyword evidence="2" id="KW-0732">Signal</keyword>
<evidence type="ECO:0000313" key="4">
    <source>
        <dbReference type="Proteomes" id="UP001472866"/>
    </source>
</evidence>
<evidence type="ECO:0000313" key="3">
    <source>
        <dbReference type="EMBL" id="WZN63117.1"/>
    </source>
</evidence>
<feature type="signal peptide" evidence="2">
    <location>
        <begin position="1"/>
        <end position="26"/>
    </location>
</feature>
<organism evidence="3 4">
    <name type="scientific">Chloropicon roscoffensis</name>
    <dbReference type="NCBI Taxonomy" id="1461544"/>
    <lineage>
        <taxon>Eukaryota</taxon>
        <taxon>Viridiplantae</taxon>
        <taxon>Chlorophyta</taxon>
        <taxon>Chloropicophyceae</taxon>
        <taxon>Chloropicales</taxon>
        <taxon>Chloropicaceae</taxon>
        <taxon>Chloropicon</taxon>
    </lineage>
</organism>
<dbReference type="EMBL" id="CP151507">
    <property type="protein sequence ID" value="WZN63117.1"/>
    <property type="molecule type" value="Genomic_DNA"/>
</dbReference>
<feature type="compositionally biased region" description="Polar residues" evidence="1">
    <location>
        <begin position="150"/>
        <end position="162"/>
    </location>
</feature>
<keyword evidence="4" id="KW-1185">Reference proteome</keyword>
<name>A0AAX4PA68_9CHLO</name>
<feature type="chain" id="PRO_5043949009" evidence="2">
    <location>
        <begin position="27"/>
        <end position="454"/>
    </location>
</feature>
<dbReference type="Proteomes" id="UP001472866">
    <property type="component" value="Chromosome 07"/>
</dbReference>
<proteinExistence type="predicted"/>
<gene>
    <name evidence="3" type="ORF">HKI87_07g46620</name>
</gene>
<dbReference type="AlphaFoldDB" id="A0AAX4PA68"/>
<sequence length="454" mass="49429">MMMSSFFKRKVAVVVVLSIGVASTQAVAAQDKNGTAACEAMAEKLNQRYLVGSNRFNTTETGQEARDDLREWMSSNGILLSMCNPQGYPDVYGPCTDEFPMDHIAASWVGLTDRAKELVEADTFSPFPVYALGGVGVVFDPTFKQVQVHCSSPTDSTSSGRQPNEDGPGCGPMTNNMMYGKDSKFADVQVYLEGDANATVDYAAADALKQYYKKVSKWDQMNWKQGEDFAEAPFNVTCKQFVEDSLGLDPWPAVTPAENTMEACRAFISDPKNLNKGKFGPFQVLGSAGTWDINSTIFQEALGHEFCIDDEDDPCIEEGSCPGKPLEWVGACTWKPEDFMTSIDFQHELGSMKPARVDGPSAFLWNEISVPLEANTPQGVEAVFHFGSYFDTFIANSLSQSPSEAADPLPADYAEYAEYAAQKLAEGYYGGVPVVTVTPTKENALAGKIFGCSP</sequence>
<accession>A0AAX4PA68</accession>
<evidence type="ECO:0000256" key="1">
    <source>
        <dbReference type="SAM" id="MobiDB-lite"/>
    </source>
</evidence>
<reference evidence="3 4" key="1">
    <citation type="submission" date="2024-03" db="EMBL/GenBank/DDBJ databases">
        <title>Complete genome sequence of the green alga Chloropicon roscoffensis RCC1871.</title>
        <authorList>
            <person name="Lemieux C."/>
            <person name="Pombert J.-F."/>
            <person name="Otis C."/>
            <person name="Turmel M."/>
        </authorList>
    </citation>
    <scope>NUCLEOTIDE SEQUENCE [LARGE SCALE GENOMIC DNA]</scope>
    <source>
        <strain evidence="3 4">RCC1871</strain>
    </source>
</reference>
<evidence type="ECO:0000256" key="2">
    <source>
        <dbReference type="SAM" id="SignalP"/>
    </source>
</evidence>
<protein>
    <submittedName>
        <fullName evidence="3">Uncharacterized protein</fullName>
    </submittedName>
</protein>
<feature type="region of interest" description="Disordered" evidence="1">
    <location>
        <begin position="150"/>
        <end position="171"/>
    </location>
</feature>